<reference evidence="2" key="1">
    <citation type="submission" date="2015-06" db="UniProtKB">
        <authorList>
            <consortium name="EnsemblPlants"/>
        </authorList>
    </citation>
    <scope>IDENTIFICATION</scope>
</reference>
<feature type="region of interest" description="Disordered" evidence="1">
    <location>
        <begin position="1"/>
        <end position="74"/>
    </location>
</feature>
<proteinExistence type="predicted"/>
<dbReference type="EnsemblPlants" id="EMT08501">
    <property type="protein sequence ID" value="EMT08501"/>
    <property type="gene ID" value="F775_21143"/>
</dbReference>
<sequence>MHMVLPPEEEDAHTNTRAVGTPQNKASEEEEDALEEEEAEEDALSESLENEEDSESRMCSDDALEPTQQQQDYR</sequence>
<dbReference type="AlphaFoldDB" id="M8B3B8"/>
<protein>
    <submittedName>
        <fullName evidence="2">Uncharacterized protein</fullName>
    </submittedName>
</protein>
<name>M8B3B8_AEGTA</name>
<feature type="compositionally biased region" description="Acidic residues" evidence="1">
    <location>
        <begin position="28"/>
        <end position="54"/>
    </location>
</feature>
<feature type="compositionally biased region" description="Polar residues" evidence="1">
    <location>
        <begin position="15"/>
        <end position="25"/>
    </location>
</feature>
<evidence type="ECO:0000313" key="2">
    <source>
        <dbReference type="EnsemblPlants" id="EMT08501"/>
    </source>
</evidence>
<accession>M8B3B8</accession>
<organism evidence="2">
    <name type="scientific">Aegilops tauschii</name>
    <name type="common">Tausch's goatgrass</name>
    <name type="synonym">Aegilops squarrosa</name>
    <dbReference type="NCBI Taxonomy" id="37682"/>
    <lineage>
        <taxon>Eukaryota</taxon>
        <taxon>Viridiplantae</taxon>
        <taxon>Streptophyta</taxon>
        <taxon>Embryophyta</taxon>
        <taxon>Tracheophyta</taxon>
        <taxon>Spermatophyta</taxon>
        <taxon>Magnoliopsida</taxon>
        <taxon>Liliopsida</taxon>
        <taxon>Poales</taxon>
        <taxon>Poaceae</taxon>
        <taxon>BOP clade</taxon>
        <taxon>Pooideae</taxon>
        <taxon>Triticodae</taxon>
        <taxon>Triticeae</taxon>
        <taxon>Triticinae</taxon>
        <taxon>Aegilops</taxon>
    </lineage>
</organism>
<evidence type="ECO:0000256" key="1">
    <source>
        <dbReference type="SAM" id="MobiDB-lite"/>
    </source>
</evidence>